<evidence type="ECO:0000259" key="11">
    <source>
        <dbReference type="Pfam" id="PF12019"/>
    </source>
</evidence>
<organism evidence="12 13">
    <name type="scientific">Paraferrimonas sedimenticola</name>
    <dbReference type="NCBI Taxonomy" id="375674"/>
    <lineage>
        <taxon>Bacteria</taxon>
        <taxon>Pseudomonadati</taxon>
        <taxon>Pseudomonadota</taxon>
        <taxon>Gammaproteobacteria</taxon>
        <taxon>Alteromonadales</taxon>
        <taxon>Ferrimonadaceae</taxon>
        <taxon>Paraferrimonas</taxon>
    </lineage>
</organism>
<dbReference type="Proteomes" id="UP001161422">
    <property type="component" value="Unassembled WGS sequence"/>
</dbReference>
<keyword evidence="6" id="KW-0812">Transmembrane</keyword>
<proteinExistence type="inferred from homology"/>
<feature type="domain" description="General secretion pathway GspH" evidence="11">
    <location>
        <begin position="34"/>
        <end position="143"/>
    </location>
</feature>
<comment type="subcellular location">
    <subcellularLocation>
        <location evidence="1">Cell inner membrane</location>
        <topology evidence="1">Single-pass membrane protein</topology>
    </subcellularLocation>
</comment>
<evidence type="ECO:0000256" key="7">
    <source>
        <dbReference type="ARBA" id="ARBA00022989"/>
    </source>
</evidence>
<evidence type="ECO:0000256" key="8">
    <source>
        <dbReference type="ARBA" id="ARBA00023136"/>
    </source>
</evidence>
<reference evidence="12" key="1">
    <citation type="journal article" date="2014" name="Int. J. Syst. Evol. Microbiol.">
        <title>Complete genome sequence of Corynebacterium casei LMG S-19264T (=DSM 44701T), isolated from a smear-ripened cheese.</title>
        <authorList>
            <consortium name="US DOE Joint Genome Institute (JGI-PGF)"/>
            <person name="Walter F."/>
            <person name="Albersmeier A."/>
            <person name="Kalinowski J."/>
            <person name="Ruckert C."/>
        </authorList>
    </citation>
    <scope>NUCLEOTIDE SEQUENCE</scope>
    <source>
        <strain evidence="12">NBRC 101628</strain>
    </source>
</reference>
<keyword evidence="13" id="KW-1185">Reference proteome</keyword>
<dbReference type="InterPro" id="IPR045584">
    <property type="entry name" value="Pilin-like"/>
</dbReference>
<dbReference type="GO" id="GO:0015627">
    <property type="term" value="C:type II protein secretion system complex"/>
    <property type="evidence" value="ECO:0007669"/>
    <property type="project" value="InterPro"/>
</dbReference>
<evidence type="ECO:0000256" key="5">
    <source>
        <dbReference type="ARBA" id="ARBA00022519"/>
    </source>
</evidence>
<evidence type="ECO:0000313" key="13">
    <source>
        <dbReference type="Proteomes" id="UP001161422"/>
    </source>
</evidence>
<dbReference type="GO" id="GO:0005886">
    <property type="term" value="C:plasma membrane"/>
    <property type="evidence" value="ECO:0007669"/>
    <property type="project" value="UniProtKB-SubCell"/>
</dbReference>
<dbReference type="InterPro" id="IPR022346">
    <property type="entry name" value="T2SS_GspH"/>
</dbReference>
<protein>
    <recommendedName>
        <fullName evidence="2">Type II secretion system protein H</fullName>
    </recommendedName>
    <alternativeName>
        <fullName evidence="10">General secretion pathway protein H</fullName>
    </alternativeName>
</protein>
<keyword evidence="7" id="KW-1133">Transmembrane helix</keyword>
<evidence type="ECO:0000256" key="4">
    <source>
        <dbReference type="ARBA" id="ARBA00022481"/>
    </source>
</evidence>
<keyword evidence="3" id="KW-1003">Cell membrane</keyword>
<evidence type="ECO:0000256" key="2">
    <source>
        <dbReference type="ARBA" id="ARBA00021549"/>
    </source>
</evidence>
<dbReference type="SUPFAM" id="SSF54523">
    <property type="entry name" value="Pili subunits"/>
    <property type="match status" value="1"/>
</dbReference>
<dbReference type="AlphaFoldDB" id="A0AA37W212"/>
<dbReference type="Pfam" id="PF12019">
    <property type="entry name" value="GspH"/>
    <property type="match status" value="1"/>
</dbReference>
<evidence type="ECO:0000256" key="1">
    <source>
        <dbReference type="ARBA" id="ARBA00004377"/>
    </source>
</evidence>
<accession>A0AA37W212</accession>
<evidence type="ECO:0000313" key="12">
    <source>
        <dbReference type="EMBL" id="GLP97137.1"/>
    </source>
</evidence>
<dbReference type="EMBL" id="BSNC01000006">
    <property type="protein sequence ID" value="GLP97137.1"/>
    <property type="molecule type" value="Genomic_DNA"/>
</dbReference>
<comment type="similarity">
    <text evidence="9">Belongs to the GSP H family.</text>
</comment>
<keyword evidence="4" id="KW-0488">Methylation</keyword>
<keyword evidence="5" id="KW-0997">Cell inner membrane</keyword>
<evidence type="ECO:0000256" key="6">
    <source>
        <dbReference type="ARBA" id="ARBA00022692"/>
    </source>
</evidence>
<gene>
    <name evidence="12" type="primary">fimU</name>
    <name evidence="12" type="ORF">GCM10007895_24440</name>
</gene>
<reference evidence="12" key="2">
    <citation type="submission" date="2023-01" db="EMBL/GenBank/DDBJ databases">
        <title>Draft genome sequence of Paraferrimonas sedimenticola strain NBRC 101628.</title>
        <authorList>
            <person name="Sun Q."/>
            <person name="Mori K."/>
        </authorList>
    </citation>
    <scope>NUCLEOTIDE SEQUENCE</scope>
    <source>
        <strain evidence="12">NBRC 101628</strain>
    </source>
</reference>
<evidence type="ECO:0000256" key="9">
    <source>
        <dbReference type="ARBA" id="ARBA00025772"/>
    </source>
</evidence>
<dbReference type="Gene3D" id="3.55.40.10">
    <property type="entry name" value="minor pseudopilin epsh domain"/>
    <property type="match status" value="1"/>
</dbReference>
<name>A0AA37W212_9GAMM</name>
<evidence type="ECO:0000256" key="10">
    <source>
        <dbReference type="ARBA" id="ARBA00030775"/>
    </source>
</evidence>
<sequence>MIELLITIVVAVVLIGYGVPKLSDLYDSQRAQSAASRIQSTVLFARNQAMSYSARVTICPLSNNSCGNNWRSGFSVFIEAADGSVVEVLRKIDAFDGNDKLIFTHNALRFDANGSAGSTSGNFTYCASGKSDNARRVEVQASGRSSLTSGNYSCG</sequence>
<dbReference type="GO" id="GO:0015628">
    <property type="term" value="P:protein secretion by the type II secretion system"/>
    <property type="evidence" value="ECO:0007669"/>
    <property type="project" value="InterPro"/>
</dbReference>
<comment type="caution">
    <text evidence="12">The sequence shown here is derived from an EMBL/GenBank/DDBJ whole genome shotgun (WGS) entry which is preliminary data.</text>
</comment>
<keyword evidence="8" id="KW-0472">Membrane</keyword>
<evidence type="ECO:0000256" key="3">
    <source>
        <dbReference type="ARBA" id="ARBA00022475"/>
    </source>
</evidence>